<comment type="subcellular location">
    <subcellularLocation>
        <location evidence="1">Cytoplasm</location>
    </subcellularLocation>
</comment>
<evidence type="ECO:0000313" key="7">
    <source>
        <dbReference type="EMBL" id="WZK87178.1"/>
    </source>
</evidence>
<organism evidence="7 8">
    <name type="scientific">Aliisedimentitalea scapharcae</name>
    <dbReference type="NCBI Taxonomy" id="1524259"/>
    <lineage>
        <taxon>Bacteria</taxon>
        <taxon>Pseudomonadati</taxon>
        <taxon>Pseudomonadota</taxon>
        <taxon>Alphaproteobacteria</taxon>
        <taxon>Rhodobacterales</taxon>
        <taxon>Roseobacteraceae</taxon>
        <taxon>Aliisedimentitalea</taxon>
    </lineage>
</organism>
<dbReference type="Pfam" id="PF22381">
    <property type="entry name" value="Staph_reg_Sar_Rot"/>
    <property type="match status" value="1"/>
</dbReference>
<evidence type="ECO:0000256" key="1">
    <source>
        <dbReference type="ARBA" id="ARBA00004496"/>
    </source>
</evidence>
<keyword evidence="2" id="KW-0963">Cytoplasm</keyword>
<dbReference type="InterPro" id="IPR055166">
    <property type="entry name" value="Transc_reg_Sar_Rot_HTH"/>
</dbReference>
<evidence type="ECO:0000256" key="2">
    <source>
        <dbReference type="ARBA" id="ARBA00022490"/>
    </source>
</evidence>
<dbReference type="SMART" id="SM00347">
    <property type="entry name" value="HTH_MARR"/>
    <property type="match status" value="1"/>
</dbReference>
<dbReference type="RefSeq" id="WP_406644416.1">
    <property type="nucleotide sequence ID" value="NZ_CP123584.1"/>
</dbReference>
<dbReference type="PRINTS" id="PR00598">
    <property type="entry name" value="HTHMARR"/>
</dbReference>
<feature type="domain" description="HTH marR-type" evidence="6">
    <location>
        <begin position="10"/>
        <end position="140"/>
    </location>
</feature>
<accession>A0ABZ2XNA6</accession>
<dbReference type="PANTHER" id="PTHR33164:SF5">
    <property type="entry name" value="ORGANIC HYDROPEROXIDE RESISTANCE TRANSCRIPTIONAL REGULATOR"/>
    <property type="match status" value="1"/>
</dbReference>
<sequence length="151" mass="16899">MSHPLPEYADDMFCFATYNAAHVINRAYTPLLKPLGLTYPQYITLTLLWETDGQSVGQLAKQLMMESSTLTPLIKRLESLGHVSRHRGLRDERQVFVRLTQSGRELKHHAADITACMIAGTGMKIGDLQSLVFGLRKLTQNLVAAQDTKSK</sequence>
<evidence type="ECO:0000259" key="6">
    <source>
        <dbReference type="PROSITE" id="PS50995"/>
    </source>
</evidence>
<dbReference type="SUPFAM" id="SSF46785">
    <property type="entry name" value="Winged helix' DNA-binding domain"/>
    <property type="match status" value="1"/>
</dbReference>
<dbReference type="InterPro" id="IPR039422">
    <property type="entry name" value="MarR/SlyA-like"/>
</dbReference>
<dbReference type="PROSITE" id="PS50995">
    <property type="entry name" value="HTH_MARR_2"/>
    <property type="match status" value="1"/>
</dbReference>
<keyword evidence="3" id="KW-0805">Transcription regulation</keyword>
<evidence type="ECO:0000313" key="8">
    <source>
        <dbReference type="Proteomes" id="UP001623232"/>
    </source>
</evidence>
<name>A0ABZ2XNA6_9RHOB</name>
<keyword evidence="5" id="KW-0804">Transcription</keyword>
<evidence type="ECO:0000256" key="3">
    <source>
        <dbReference type="ARBA" id="ARBA00023015"/>
    </source>
</evidence>
<dbReference type="InterPro" id="IPR000835">
    <property type="entry name" value="HTH_MarR-typ"/>
</dbReference>
<dbReference type="PANTHER" id="PTHR33164">
    <property type="entry name" value="TRANSCRIPTIONAL REGULATOR, MARR FAMILY"/>
    <property type="match status" value="1"/>
</dbReference>
<evidence type="ECO:0000256" key="4">
    <source>
        <dbReference type="ARBA" id="ARBA00023125"/>
    </source>
</evidence>
<proteinExistence type="predicted"/>
<dbReference type="EMBL" id="CP123584">
    <property type="protein sequence ID" value="WZK87178.1"/>
    <property type="molecule type" value="Genomic_DNA"/>
</dbReference>
<evidence type="ECO:0000256" key="5">
    <source>
        <dbReference type="ARBA" id="ARBA00023163"/>
    </source>
</evidence>
<dbReference type="InterPro" id="IPR036390">
    <property type="entry name" value="WH_DNA-bd_sf"/>
</dbReference>
<dbReference type="Gene3D" id="1.10.10.10">
    <property type="entry name" value="Winged helix-like DNA-binding domain superfamily/Winged helix DNA-binding domain"/>
    <property type="match status" value="1"/>
</dbReference>
<gene>
    <name evidence="7" type="ORF">QEZ52_11100</name>
</gene>
<keyword evidence="4" id="KW-0238">DNA-binding</keyword>
<dbReference type="Proteomes" id="UP001623232">
    <property type="component" value="Chromosome"/>
</dbReference>
<protein>
    <submittedName>
        <fullName evidence="7">MarR family transcriptional regulator</fullName>
    </submittedName>
</protein>
<dbReference type="InterPro" id="IPR036388">
    <property type="entry name" value="WH-like_DNA-bd_sf"/>
</dbReference>
<keyword evidence="8" id="KW-1185">Reference proteome</keyword>
<reference evidence="7 8" key="1">
    <citation type="submission" date="2023-04" db="EMBL/GenBank/DDBJ databases">
        <title>Complete genome sequence of Alisedimentitalea scapharcae.</title>
        <authorList>
            <person name="Rong J.-C."/>
            <person name="Yi M.-L."/>
            <person name="Zhao Q."/>
        </authorList>
    </citation>
    <scope>NUCLEOTIDE SEQUENCE [LARGE SCALE GENOMIC DNA]</scope>
    <source>
        <strain evidence="7 8">KCTC 42119</strain>
    </source>
</reference>